<comment type="subcellular location">
    <subcellularLocation>
        <location evidence="1">Membrane</location>
        <topology evidence="1">Multi-pass membrane protein</topology>
    </subcellularLocation>
</comment>
<keyword evidence="3 6" id="KW-0812">Transmembrane</keyword>
<evidence type="ECO:0008006" key="9">
    <source>
        <dbReference type="Google" id="ProtNLM"/>
    </source>
</evidence>
<reference evidence="7 8" key="1">
    <citation type="submission" date="2018-01" db="EMBL/GenBank/DDBJ databases">
        <title>Metagenomic assembled genomes from two thermal pools in the Uzon Caldera, Kamchatka, Russia.</title>
        <authorList>
            <person name="Wilkins L."/>
            <person name="Ettinger C."/>
        </authorList>
    </citation>
    <scope>NUCLEOTIDE SEQUENCE [LARGE SCALE GENOMIC DNA]</scope>
    <source>
        <strain evidence="7">ZAV-05</strain>
    </source>
</reference>
<dbReference type="CDD" id="cd16914">
    <property type="entry name" value="EcfT"/>
    <property type="match status" value="1"/>
</dbReference>
<evidence type="ECO:0000256" key="3">
    <source>
        <dbReference type="ARBA" id="ARBA00022692"/>
    </source>
</evidence>
<dbReference type="EMBL" id="PNIN01000048">
    <property type="protein sequence ID" value="PMP70840.1"/>
    <property type="molecule type" value="Genomic_DNA"/>
</dbReference>
<evidence type="ECO:0000256" key="4">
    <source>
        <dbReference type="ARBA" id="ARBA00022989"/>
    </source>
</evidence>
<dbReference type="Proteomes" id="UP000242881">
    <property type="component" value="Unassembled WGS sequence"/>
</dbReference>
<feature type="transmembrane region" description="Helical" evidence="6">
    <location>
        <begin position="20"/>
        <end position="41"/>
    </location>
</feature>
<comment type="caution">
    <text evidence="7">The sequence shown here is derived from an EMBL/GenBank/DDBJ whole genome shotgun (WGS) entry which is preliminary data.</text>
</comment>
<dbReference type="PANTHER" id="PTHR34857:SF2">
    <property type="entry name" value="SLL0384 PROTEIN"/>
    <property type="match status" value="1"/>
</dbReference>
<sequence length="252" mass="29202">MNTQKTLQFLIDIEEMPSKGGLLTEVSPFFKILVFIFFSAINVSINKYDIVKSLFLTTYCVYIFFISPITFRYLSKIILYSSFFILFIAILNPLFDKNIYNLSGYAINAGIISALNIYIKFLNIVIITSSMISSTKFSDILNSLKILKLPHEIALSMTIMYRFLFLFLSDIIQTTEAINSRKKSYNKLNYKYMKNIISSMFQRAIYRSESIYEAILAKGGLNLRVKKQLNFNLKDLAFLTISMTYITFIRVL</sequence>
<accession>A0A2J6WKE1</accession>
<keyword evidence="4 6" id="KW-1133">Transmembrane helix</keyword>
<evidence type="ECO:0000256" key="6">
    <source>
        <dbReference type="SAM" id="Phobius"/>
    </source>
</evidence>
<feature type="transmembrane region" description="Helical" evidence="6">
    <location>
        <begin position="107"/>
        <end position="133"/>
    </location>
</feature>
<protein>
    <recommendedName>
        <fullName evidence="9">Cobalt ABC transporter, inner membrane subunit CbiQ</fullName>
    </recommendedName>
</protein>
<keyword evidence="2" id="KW-1003">Cell membrane</keyword>
<dbReference type="InterPro" id="IPR051611">
    <property type="entry name" value="ECF_transporter_component"/>
</dbReference>
<proteinExistence type="predicted"/>
<gene>
    <name evidence="7" type="ORF">C0187_04800</name>
</gene>
<evidence type="ECO:0000313" key="7">
    <source>
        <dbReference type="EMBL" id="PMP70840.1"/>
    </source>
</evidence>
<evidence type="ECO:0000256" key="5">
    <source>
        <dbReference type="ARBA" id="ARBA00023136"/>
    </source>
</evidence>
<evidence type="ECO:0000256" key="1">
    <source>
        <dbReference type="ARBA" id="ARBA00004141"/>
    </source>
</evidence>
<keyword evidence="5 6" id="KW-0472">Membrane</keyword>
<dbReference type="AlphaFoldDB" id="A0A2J6WKE1"/>
<dbReference type="PANTHER" id="PTHR34857">
    <property type="entry name" value="SLL0384 PROTEIN"/>
    <property type="match status" value="1"/>
</dbReference>
<name>A0A2J6WKE1_9BACT</name>
<feature type="transmembrane region" description="Helical" evidence="6">
    <location>
        <begin position="77"/>
        <end position="95"/>
    </location>
</feature>
<organism evidence="7 8">
    <name type="scientific">Calditerrivibrio nitroreducens</name>
    <dbReference type="NCBI Taxonomy" id="477976"/>
    <lineage>
        <taxon>Bacteria</taxon>
        <taxon>Pseudomonadati</taxon>
        <taxon>Deferribacterota</taxon>
        <taxon>Deferribacteres</taxon>
        <taxon>Deferribacterales</taxon>
        <taxon>Calditerrivibrionaceae</taxon>
    </lineage>
</organism>
<evidence type="ECO:0000256" key="2">
    <source>
        <dbReference type="ARBA" id="ARBA00022475"/>
    </source>
</evidence>
<evidence type="ECO:0000313" key="8">
    <source>
        <dbReference type="Proteomes" id="UP000242881"/>
    </source>
</evidence>
<feature type="transmembrane region" description="Helical" evidence="6">
    <location>
        <begin position="53"/>
        <end position="71"/>
    </location>
</feature>
<dbReference type="InterPro" id="IPR003339">
    <property type="entry name" value="ABC/ECF_trnsptr_transmembrane"/>
</dbReference>
<dbReference type="Pfam" id="PF02361">
    <property type="entry name" value="CbiQ"/>
    <property type="match status" value="1"/>
</dbReference>
<dbReference type="GO" id="GO:0005886">
    <property type="term" value="C:plasma membrane"/>
    <property type="evidence" value="ECO:0007669"/>
    <property type="project" value="UniProtKB-ARBA"/>
</dbReference>